<dbReference type="InterPro" id="IPR000905">
    <property type="entry name" value="Gcp-like_dom"/>
</dbReference>
<evidence type="ECO:0000259" key="2">
    <source>
        <dbReference type="Pfam" id="PF00814"/>
    </source>
</evidence>
<keyword evidence="1" id="KW-0408">Iron</keyword>
<protein>
    <submittedName>
        <fullName evidence="3">Metallohydrolase</fullName>
    </submittedName>
</protein>
<feature type="domain" description="Gcp-like" evidence="2">
    <location>
        <begin position="87"/>
        <end position="303"/>
    </location>
</feature>
<dbReference type="InterPro" id="IPR043129">
    <property type="entry name" value="ATPase_NBD"/>
</dbReference>
<reference evidence="3 4" key="1">
    <citation type="submission" date="2023-10" db="EMBL/GenBank/DDBJ databases">
        <title>Veillonella sp. nov., isolated from a pig farm feces dump.</title>
        <authorList>
            <person name="Chang Y.-H."/>
        </authorList>
    </citation>
    <scope>NUCLEOTIDE SEQUENCE [LARGE SCALE GENOMIC DNA]</scope>
    <source>
        <strain evidence="3 4">YH-vei2233</strain>
    </source>
</reference>
<keyword evidence="4" id="KW-1185">Reference proteome</keyword>
<evidence type="ECO:0000313" key="3">
    <source>
        <dbReference type="EMBL" id="MDV5088926.1"/>
    </source>
</evidence>
<name>A0ABU3ZB85_9FIRM</name>
<dbReference type="Gene3D" id="3.30.420.40">
    <property type="match status" value="2"/>
</dbReference>
<dbReference type="RefSeq" id="WP_295189828.1">
    <property type="nucleotide sequence ID" value="NZ_JAWJZA010000021.1"/>
</dbReference>
<evidence type="ECO:0000256" key="1">
    <source>
        <dbReference type="ARBA" id="ARBA00023004"/>
    </source>
</evidence>
<dbReference type="EMBL" id="JAWJZB010000010">
    <property type="protein sequence ID" value="MDV5088926.1"/>
    <property type="molecule type" value="Genomic_DNA"/>
</dbReference>
<proteinExistence type="predicted"/>
<dbReference type="SUPFAM" id="SSF53067">
    <property type="entry name" value="Actin-like ATPase domain"/>
    <property type="match status" value="1"/>
</dbReference>
<evidence type="ECO:0000313" key="4">
    <source>
        <dbReference type="Proteomes" id="UP001272515"/>
    </source>
</evidence>
<organism evidence="3 4">
    <name type="scientific">Veillonella absiana</name>
    <dbReference type="NCBI Taxonomy" id="3079305"/>
    <lineage>
        <taxon>Bacteria</taxon>
        <taxon>Bacillati</taxon>
        <taxon>Bacillota</taxon>
        <taxon>Negativicutes</taxon>
        <taxon>Veillonellales</taxon>
        <taxon>Veillonellaceae</taxon>
        <taxon>Veillonella</taxon>
    </lineage>
</organism>
<dbReference type="PANTHER" id="PTHR11735">
    <property type="entry name" value="TRNA N6-ADENOSINE THREONYLCARBAMOYLTRANSFERASE"/>
    <property type="match status" value="1"/>
</dbReference>
<accession>A0ABU3ZB85</accession>
<dbReference type="PANTHER" id="PTHR11735:SF6">
    <property type="entry name" value="TRNA N6-ADENOSINE THREONYLCARBAMOYLTRANSFERASE, MITOCHONDRIAL"/>
    <property type="match status" value="1"/>
</dbReference>
<dbReference type="Proteomes" id="UP001272515">
    <property type="component" value="Unassembled WGS sequence"/>
</dbReference>
<comment type="caution">
    <text evidence="3">The sequence shown here is derived from an EMBL/GenBank/DDBJ whole genome shotgun (WGS) entry which is preliminary data.</text>
</comment>
<sequence>MKQYFLGIDTSCYTTSCAIVDEQGQIHGEARKILDVKSGERGLQQSNMVFQHTRALPKLIQELPQLPISGIGVSAFPRREKDSYMPAFLVGRGQAQTLSHIMNVPLYEFSHQENHILAAIRSLGMVPKEPFLSLHLSGGTTELLHCTYDESGFFDVKLIGGAMDLQGGQFVDRVGVALGLPFPAGSHLEQLALESDAYDALPTSVKNGYISFGGPCSEALRRIEKGVDPKNMALALFKCIGRSLEKLFDYHIKQYPVSTVIAVGGVMSNSLLRSRLEQHLRRKGITLLLAEPQFSVDNATGVAYGASLLHNK</sequence>
<dbReference type="Pfam" id="PF00814">
    <property type="entry name" value="TsaD"/>
    <property type="match status" value="1"/>
</dbReference>
<gene>
    <name evidence="3" type="ORF">RVY80_08825</name>
</gene>